<dbReference type="AlphaFoldDB" id="A0A067NFW0"/>
<evidence type="ECO:0000313" key="2">
    <source>
        <dbReference type="EMBL" id="KDQ25815.1"/>
    </source>
</evidence>
<dbReference type="Proteomes" id="UP000027073">
    <property type="component" value="Unassembled WGS sequence"/>
</dbReference>
<dbReference type="EMBL" id="KL198010">
    <property type="protein sequence ID" value="KDQ25815.1"/>
    <property type="molecule type" value="Genomic_DNA"/>
</dbReference>
<dbReference type="OrthoDB" id="10518685at2759"/>
<protein>
    <submittedName>
        <fullName evidence="2">Uncharacterized protein</fullName>
    </submittedName>
</protein>
<dbReference type="HOGENOM" id="CLU_1548257_0_0_1"/>
<feature type="compositionally biased region" description="Polar residues" evidence="1">
    <location>
        <begin position="107"/>
        <end position="127"/>
    </location>
</feature>
<accession>A0A067NFW0</accession>
<organism evidence="2 3">
    <name type="scientific">Pleurotus ostreatus (strain PC15)</name>
    <name type="common">Oyster mushroom</name>
    <dbReference type="NCBI Taxonomy" id="1137138"/>
    <lineage>
        <taxon>Eukaryota</taxon>
        <taxon>Fungi</taxon>
        <taxon>Dikarya</taxon>
        <taxon>Basidiomycota</taxon>
        <taxon>Agaricomycotina</taxon>
        <taxon>Agaricomycetes</taxon>
        <taxon>Agaricomycetidae</taxon>
        <taxon>Agaricales</taxon>
        <taxon>Pleurotineae</taxon>
        <taxon>Pleurotaceae</taxon>
        <taxon>Pleurotus</taxon>
    </lineage>
</organism>
<feature type="region of interest" description="Disordered" evidence="1">
    <location>
        <begin position="1"/>
        <end position="27"/>
    </location>
</feature>
<sequence length="173" mass="18441">MFSTYSGKTSVPFRHSPDYEAPFASSSVRKRSRAVSLISVSSSTSSKLSFDLPKAQPTIIMSTIPSNAVGSFAPTKSASASLRFISATPPRPSLLSRFSRHRRHGKPSSTGLSEVLQQDDFSASGSDASVPSISRTSSPSSDPDLPSPRPLQAVSNKLDPTLAAETWKQLSKL</sequence>
<gene>
    <name evidence="2" type="ORF">PLEOSDRAFT_160427</name>
</gene>
<feature type="compositionally biased region" description="Low complexity" evidence="1">
    <location>
        <begin position="129"/>
        <end position="144"/>
    </location>
</feature>
<name>A0A067NFW0_PLEO1</name>
<feature type="region of interest" description="Disordered" evidence="1">
    <location>
        <begin position="88"/>
        <end position="158"/>
    </location>
</feature>
<dbReference type="VEuPathDB" id="FungiDB:PLEOSDRAFT_160427"/>
<dbReference type="InParanoid" id="A0A067NFW0"/>
<reference evidence="3" key="1">
    <citation type="journal article" date="2014" name="Proc. Natl. Acad. Sci. U.S.A.">
        <title>Extensive sampling of basidiomycete genomes demonstrates inadequacy of the white-rot/brown-rot paradigm for wood decay fungi.</title>
        <authorList>
            <person name="Riley R."/>
            <person name="Salamov A.A."/>
            <person name="Brown D.W."/>
            <person name="Nagy L.G."/>
            <person name="Floudas D."/>
            <person name="Held B.W."/>
            <person name="Levasseur A."/>
            <person name="Lombard V."/>
            <person name="Morin E."/>
            <person name="Otillar R."/>
            <person name="Lindquist E.A."/>
            <person name="Sun H."/>
            <person name="LaButti K.M."/>
            <person name="Schmutz J."/>
            <person name="Jabbour D."/>
            <person name="Luo H."/>
            <person name="Baker S.E."/>
            <person name="Pisabarro A.G."/>
            <person name="Walton J.D."/>
            <person name="Blanchette R.A."/>
            <person name="Henrissat B."/>
            <person name="Martin F."/>
            <person name="Cullen D."/>
            <person name="Hibbett D.S."/>
            <person name="Grigoriev I.V."/>
        </authorList>
    </citation>
    <scope>NUCLEOTIDE SEQUENCE [LARGE SCALE GENOMIC DNA]</scope>
    <source>
        <strain evidence="3">PC15</strain>
    </source>
</reference>
<evidence type="ECO:0000313" key="3">
    <source>
        <dbReference type="Proteomes" id="UP000027073"/>
    </source>
</evidence>
<proteinExistence type="predicted"/>
<evidence type="ECO:0000256" key="1">
    <source>
        <dbReference type="SAM" id="MobiDB-lite"/>
    </source>
</evidence>